<accession>A0A151TJU5</accession>
<protein>
    <submittedName>
        <fullName evidence="1">Uncharacterized protein</fullName>
    </submittedName>
</protein>
<proteinExistence type="predicted"/>
<sequence>EYMRGAVALGLLSAKCRFRQMYSMNGSRGLLVTSTPKKQEKNEVGETRVATKEMTDPIVAFSRPPTLPPVIGPLVALSLLDTWWNRGKDEDAK</sequence>
<feature type="non-terminal residue" evidence="1">
    <location>
        <position position="1"/>
    </location>
</feature>
<evidence type="ECO:0000313" key="1">
    <source>
        <dbReference type="EMBL" id="KYP67323.1"/>
    </source>
</evidence>
<organism evidence="1 2">
    <name type="scientific">Cajanus cajan</name>
    <name type="common">Pigeon pea</name>
    <name type="synonym">Cajanus indicus</name>
    <dbReference type="NCBI Taxonomy" id="3821"/>
    <lineage>
        <taxon>Eukaryota</taxon>
        <taxon>Viridiplantae</taxon>
        <taxon>Streptophyta</taxon>
        <taxon>Embryophyta</taxon>
        <taxon>Tracheophyta</taxon>
        <taxon>Spermatophyta</taxon>
        <taxon>Magnoliopsida</taxon>
        <taxon>eudicotyledons</taxon>
        <taxon>Gunneridae</taxon>
        <taxon>Pentapetalae</taxon>
        <taxon>rosids</taxon>
        <taxon>fabids</taxon>
        <taxon>Fabales</taxon>
        <taxon>Fabaceae</taxon>
        <taxon>Papilionoideae</taxon>
        <taxon>50 kb inversion clade</taxon>
        <taxon>NPAAA clade</taxon>
        <taxon>indigoferoid/millettioid clade</taxon>
        <taxon>Phaseoleae</taxon>
        <taxon>Cajanus</taxon>
    </lineage>
</organism>
<evidence type="ECO:0000313" key="2">
    <source>
        <dbReference type="Proteomes" id="UP000075243"/>
    </source>
</evidence>
<reference evidence="1 2" key="1">
    <citation type="journal article" date="2012" name="Nat. Biotechnol.">
        <title>Draft genome sequence of pigeonpea (Cajanus cajan), an orphan legume crop of resource-poor farmers.</title>
        <authorList>
            <person name="Varshney R.K."/>
            <person name="Chen W."/>
            <person name="Li Y."/>
            <person name="Bharti A.K."/>
            <person name="Saxena R.K."/>
            <person name="Schlueter J.A."/>
            <person name="Donoghue M.T."/>
            <person name="Azam S."/>
            <person name="Fan G."/>
            <person name="Whaley A.M."/>
            <person name="Farmer A.D."/>
            <person name="Sheridan J."/>
            <person name="Iwata A."/>
            <person name="Tuteja R."/>
            <person name="Penmetsa R.V."/>
            <person name="Wu W."/>
            <person name="Upadhyaya H.D."/>
            <person name="Yang S.P."/>
            <person name="Shah T."/>
            <person name="Saxena K.B."/>
            <person name="Michael T."/>
            <person name="McCombie W.R."/>
            <person name="Yang B."/>
            <person name="Zhang G."/>
            <person name="Yang H."/>
            <person name="Wang J."/>
            <person name="Spillane C."/>
            <person name="Cook D.R."/>
            <person name="May G.D."/>
            <person name="Xu X."/>
            <person name="Jackson S.A."/>
        </authorList>
    </citation>
    <scope>NUCLEOTIDE SEQUENCE [LARGE SCALE GENOMIC DNA]</scope>
    <source>
        <strain evidence="2">cv. Asha</strain>
    </source>
</reference>
<name>A0A151TJU5_CAJCA</name>
<keyword evidence="2" id="KW-1185">Reference proteome</keyword>
<dbReference type="AlphaFoldDB" id="A0A151TJU5"/>
<dbReference type="Gramene" id="C.cajan_13242.t">
    <property type="protein sequence ID" value="C.cajan_13242.t"/>
    <property type="gene ID" value="C.cajan_13242"/>
</dbReference>
<dbReference type="EMBL" id="CM003608">
    <property type="protein sequence ID" value="KYP67323.1"/>
    <property type="molecule type" value="Genomic_DNA"/>
</dbReference>
<gene>
    <name evidence="1" type="ORF">KK1_013650</name>
</gene>
<dbReference type="OMA" id="FEMWSSH"/>
<dbReference type="Proteomes" id="UP000075243">
    <property type="component" value="Chromosome 6"/>
</dbReference>